<evidence type="ECO:0000313" key="1">
    <source>
        <dbReference type="EMBL" id="CAD7573310.1"/>
    </source>
</evidence>
<sequence length="128" mass="14390">MIDFLDSENTGVDFVVDCFVSSRFTTPDGKDVALKWEYNIRASSASQVPGHAVAPRYVPKMCYLGFYEMESATAPEAGSVLLLSPCALHRRVDSSLGRRQDTILMRKWEDQHSLEKRKVAETRGGKFD</sequence>
<accession>A0A7R9J6A9</accession>
<proteinExistence type="predicted"/>
<organism evidence="1">
    <name type="scientific">Timema californicum</name>
    <name type="common">California timema</name>
    <name type="synonym">Walking stick</name>
    <dbReference type="NCBI Taxonomy" id="61474"/>
    <lineage>
        <taxon>Eukaryota</taxon>
        <taxon>Metazoa</taxon>
        <taxon>Ecdysozoa</taxon>
        <taxon>Arthropoda</taxon>
        <taxon>Hexapoda</taxon>
        <taxon>Insecta</taxon>
        <taxon>Pterygota</taxon>
        <taxon>Neoptera</taxon>
        <taxon>Polyneoptera</taxon>
        <taxon>Phasmatodea</taxon>
        <taxon>Timematodea</taxon>
        <taxon>Timematoidea</taxon>
        <taxon>Timematidae</taxon>
        <taxon>Timema</taxon>
    </lineage>
</organism>
<protein>
    <submittedName>
        <fullName evidence="1">(California timema) hypothetical protein</fullName>
    </submittedName>
</protein>
<reference evidence="1" key="1">
    <citation type="submission" date="2020-11" db="EMBL/GenBank/DDBJ databases">
        <authorList>
            <person name="Tran Van P."/>
        </authorList>
    </citation>
    <scope>NUCLEOTIDE SEQUENCE</scope>
</reference>
<gene>
    <name evidence="1" type="ORF">TCMB3V08_LOCUS5948</name>
</gene>
<dbReference type="EMBL" id="OE181524">
    <property type="protein sequence ID" value="CAD7573310.1"/>
    <property type="molecule type" value="Genomic_DNA"/>
</dbReference>
<name>A0A7R9J6A9_TIMCA</name>
<dbReference type="AlphaFoldDB" id="A0A7R9J6A9"/>